<keyword evidence="2" id="KW-0540">Nuclease</keyword>
<dbReference type="PANTHER" id="PTHR35400:SF3">
    <property type="entry name" value="SLL1072 PROTEIN"/>
    <property type="match status" value="1"/>
</dbReference>
<dbReference type="GO" id="GO:0004519">
    <property type="term" value="F:endonuclease activity"/>
    <property type="evidence" value="ECO:0007669"/>
    <property type="project" value="UniProtKB-KW"/>
</dbReference>
<organism evidence="2 3">
    <name type="scientific">Streptomyces guryensis</name>
    <dbReference type="NCBI Taxonomy" id="2886947"/>
    <lineage>
        <taxon>Bacteria</taxon>
        <taxon>Bacillati</taxon>
        <taxon>Actinomycetota</taxon>
        <taxon>Actinomycetes</taxon>
        <taxon>Kitasatosporales</taxon>
        <taxon>Streptomycetaceae</taxon>
        <taxon>Streptomyces</taxon>
    </lineage>
</organism>
<proteinExistence type="predicted"/>
<dbReference type="SUPFAM" id="SSF52980">
    <property type="entry name" value="Restriction endonuclease-like"/>
    <property type="match status" value="1"/>
</dbReference>
<protein>
    <submittedName>
        <fullName evidence="2">Uma2 family endonuclease</fullName>
    </submittedName>
</protein>
<reference evidence="2" key="1">
    <citation type="submission" date="2021-12" db="EMBL/GenBank/DDBJ databases">
        <authorList>
            <person name="Lee J.-H."/>
            <person name="Kim S.-B."/>
        </authorList>
    </citation>
    <scope>NUCLEOTIDE SEQUENCE</scope>
    <source>
        <strain evidence="2">NR30</strain>
    </source>
</reference>
<accession>A0A9Q3VNC2</accession>
<dbReference type="Pfam" id="PF05685">
    <property type="entry name" value="Uma2"/>
    <property type="match status" value="1"/>
</dbReference>
<comment type="caution">
    <text evidence="2">The sequence shown here is derived from an EMBL/GenBank/DDBJ whole genome shotgun (WGS) entry which is preliminary data.</text>
</comment>
<evidence type="ECO:0000313" key="2">
    <source>
        <dbReference type="EMBL" id="MCD9875167.1"/>
    </source>
</evidence>
<dbReference type="Proteomes" id="UP001108029">
    <property type="component" value="Unassembled WGS sequence"/>
</dbReference>
<dbReference type="InterPro" id="IPR012296">
    <property type="entry name" value="Nuclease_put_TT1808"/>
</dbReference>
<keyword evidence="2" id="KW-0255">Endonuclease</keyword>
<evidence type="ECO:0000313" key="3">
    <source>
        <dbReference type="Proteomes" id="UP001108029"/>
    </source>
</evidence>
<name>A0A9Q3VNC2_9ACTN</name>
<dbReference type="AlphaFoldDB" id="A0A9Q3VNC2"/>
<dbReference type="PANTHER" id="PTHR35400">
    <property type="entry name" value="SLR1083 PROTEIN"/>
    <property type="match status" value="1"/>
</dbReference>
<gene>
    <name evidence="2" type="ORF">LJ657_16110</name>
</gene>
<keyword evidence="2" id="KW-0378">Hydrolase</keyword>
<dbReference type="InterPro" id="IPR008538">
    <property type="entry name" value="Uma2"/>
</dbReference>
<dbReference type="Gene3D" id="3.90.1570.10">
    <property type="entry name" value="tt1808, chain A"/>
    <property type="match status" value="1"/>
</dbReference>
<dbReference type="RefSeq" id="WP_232649294.1">
    <property type="nucleotide sequence ID" value="NZ_JAJSBI010000007.1"/>
</dbReference>
<dbReference type="EMBL" id="JAJSBI010000007">
    <property type="protein sequence ID" value="MCD9875167.1"/>
    <property type="molecule type" value="Genomic_DNA"/>
</dbReference>
<keyword evidence="3" id="KW-1185">Reference proteome</keyword>
<dbReference type="InterPro" id="IPR011335">
    <property type="entry name" value="Restrct_endonuc-II-like"/>
</dbReference>
<evidence type="ECO:0000259" key="1">
    <source>
        <dbReference type="Pfam" id="PF05685"/>
    </source>
</evidence>
<sequence>MTLMAERPVISGTEPGGSFEEMLNVLDELNVPDGYRAEIIGGNIVVSPWLKAYYLRVMELICDRLRPYLPEGHRISGLPALYVFPEVERAYGPDVHAAHESTRESTSHRLDGEALSFVAELTSTSTRHADLNEKVRVYGKAGVPVYLILNMQDDEATVYWTPSARVGYEQSLTKPFGEKLYIPDPFGFALDTTGFEAPAKKNPAP</sequence>
<dbReference type="CDD" id="cd06260">
    <property type="entry name" value="DUF820-like"/>
    <property type="match status" value="1"/>
</dbReference>
<feature type="domain" description="Putative restriction endonuclease" evidence="1">
    <location>
        <begin position="29"/>
        <end position="191"/>
    </location>
</feature>